<dbReference type="RefSeq" id="WP_219057704.1">
    <property type="nucleotide sequence ID" value="NZ_JAHBBH010000002.1"/>
</dbReference>
<keyword evidence="2" id="KW-1185">Reference proteome</keyword>
<gene>
    <name evidence="1" type="ORF">KIH79_01175</name>
</gene>
<dbReference type="EMBL" id="JAHBBH010000002">
    <property type="protein sequence ID" value="MBW3091584.1"/>
    <property type="molecule type" value="Genomic_DNA"/>
</dbReference>
<dbReference type="Proteomes" id="UP000700815">
    <property type="component" value="Unassembled WGS sequence"/>
</dbReference>
<dbReference type="InterPro" id="IPR046174">
    <property type="entry name" value="DUF6176"/>
</dbReference>
<evidence type="ECO:0000313" key="2">
    <source>
        <dbReference type="Proteomes" id="UP000700815"/>
    </source>
</evidence>
<reference evidence="1 2" key="1">
    <citation type="submission" date="2021-05" db="EMBL/GenBank/DDBJ databases">
        <title>Phylogenetic classification of ten novel species belonging to the genus Bifidobacterium comprising B. colchicus sp. nov., B. abeli sp. nov., B. bicoloris sp. nov., B. guerezis sp. nov., B. rosaliae sp. nov., B. santillanensis sp. nov., B. argentati sp. nov., B. amazzoni sp. nov., B. pluviali sp. nov., and B. pinnaculum sp. nov.</title>
        <authorList>
            <person name="Lugli G.A."/>
            <person name="Ruiz Garcia L."/>
            <person name="Margolles A."/>
            <person name="Ventura M."/>
        </authorList>
    </citation>
    <scope>NUCLEOTIDE SEQUENCE [LARGE SCALE GENOMIC DNA]</scope>
    <source>
        <strain evidence="1 2">82T10</strain>
    </source>
</reference>
<name>A0ABS6WC07_9BIFI</name>
<proteinExistence type="predicted"/>
<organism evidence="1 2">
    <name type="scientific">Bifidobacterium miconis</name>
    <dbReference type="NCBI Taxonomy" id="2834435"/>
    <lineage>
        <taxon>Bacteria</taxon>
        <taxon>Bacillati</taxon>
        <taxon>Actinomycetota</taxon>
        <taxon>Actinomycetes</taxon>
        <taxon>Bifidobacteriales</taxon>
        <taxon>Bifidobacteriaceae</taxon>
        <taxon>Bifidobacterium</taxon>
    </lineage>
</organism>
<dbReference type="Pfam" id="PF19673">
    <property type="entry name" value="DUF6176"/>
    <property type="match status" value="1"/>
</dbReference>
<evidence type="ECO:0000313" key="1">
    <source>
        <dbReference type="EMBL" id="MBW3091584.1"/>
    </source>
</evidence>
<protein>
    <submittedName>
        <fullName evidence="1">Uncharacterized protein</fullName>
    </submittedName>
</protein>
<sequence>MYTSLDRFHIKPGKEELAREWFQYLNDHLEEGNATMPAEGAHIESWFLNEEPGGLYGYVYVIYDDREKAFETFKESQNPLDLKHNEYMRACIDYADYTEMRPAAALGDYSVFTR</sequence>
<comment type="caution">
    <text evidence="1">The sequence shown here is derived from an EMBL/GenBank/DDBJ whole genome shotgun (WGS) entry which is preliminary data.</text>
</comment>
<accession>A0ABS6WC07</accession>